<dbReference type="GO" id="GO:0000209">
    <property type="term" value="P:protein polyubiquitination"/>
    <property type="evidence" value="ECO:0007669"/>
    <property type="project" value="InterPro"/>
</dbReference>
<proteinExistence type="predicted"/>
<dbReference type="InterPro" id="IPR000569">
    <property type="entry name" value="HECT_dom"/>
</dbReference>
<evidence type="ECO:0000256" key="6">
    <source>
        <dbReference type="ARBA" id="ARBA00023018"/>
    </source>
</evidence>
<dbReference type="GO" id="GO:0061630">
    <property type="term" value="F:ubiquitin protein ligase activity"/>
    <property type="evidence" value="ECO:0007669"/>
    <property type="project" value="UniProtKB-EC"/>
</dbReference>
<keyword evidence="5 10" id="KW-0833">Ubl conjugation pathway</keyword>
<comment type="subcellular location">
    <subcellularLocation>
        <location evidence="7">Postsynaptic density</location>
    </subcellularLocation>
</comment>
<dbReference type="Gene3D" id="3.90.1750.10">
    <property type="entry name" value="Hect, E3 ligase catalytic domains"/>
    <property type="match status" value="1"/>
</dbReference>
<evidence type="ECO:0000256" key="3">
    <source>
        <dbReference type="ARBA" id="ARBA00012485"/>
    </source>
</evidence>
<dbReference type="Pfam" id="PF00612">
    <property type="entry name" value="IQ"/>
    <property type="match status" value="1"/>
</dbReference>
<evidence type="ECO:0000256" key="8">
    <source>
        <dbReference type="ARBA" id="ARBA00067505"/>
    </source>
</evidence>
<evidence type="ECO:0000313" key="13">
    <source>
        <dbReference type="Proteomes" id="UP001151699"/>
    </source>
</evidence>
<dbReference type="Gene3D" id="3.30.2160.10">
    <property type="entry name" value="Hect, E3 ligase catalytic domain"/>
    <property type="match status" value="1"/>
</dbReference>
<evidence type="ECO:0000256" key="2">
    <source>
        <dbReference type="ARBA" id="ARBA00004906"/>
    </source>
</evidence>
<comment type="caution">
    <text evidence="12">The sequence shown here is derived from an EMBL/GenBank/DDBJ whole genome shotgun (WGS) entry which is preliminary data.</text>
</comment>
<gene>
    <name evidence="12" type="primary">UBE3B</name>
    <name evidence="12" type="ORF">Bhyg_05683</name>
</gene>
<dbReference type="InterPro" id="IPR000048">
    <property type="entry name" value="IQ_motif_EF-hand-BS"/>
</dbReference>
<keyword evidence="4" id="KW-0808">Transferase</keyword>
<dbReference type="GO" id="GO:0006511">
    <property type="term" value="P:ubiquitin-dependent protein catabolic process"/>
    <property type="evidence" value="ECO:0007669"/>
    <property type="project" value="TreeGrafter"/>
</dbReference>
<evidence type="ECO:0000256" key="9">
    <source>
        <dbReference type="ARBA" id="ARBA00077267"/>
    </source>
</evidence>
<name>A0A9Q0N044_9DIPT</name>
<dbReference type="GO" id="GO:0009966">
    <property type="term" value="P:regulation of signal transduction"/>
    <property type="evidence" value="ECO:0007669"/>
    <property type="project" value="UniProtKB-ARBA"/>
</dbReference>
<keyword evidence="12" id="KW-0436">Ligase</keyword>
<evidence type="ECO:0000256" key="4">
    <source>
        <dbReference type="ARBA" id="ARBA00022679"/>
    </source>
</evidence>
<dbReference type="SUPFAM" id="SSF56204">
    <property type="entry name" value="Hect, E3 ligase catalytic domain"/>
    <property type="match status" value="1"/>
</dbReference>
<feature type="domain" description="HECT" evidence="11">
    <location>
        <begin position="706"/>
        <end position="1071"/>
    </location>
</feature>
<organism evidence="12 13">
    <name type="scientific">Pseudolycoriella hygida</name>
    <dbReference type="NCBI Taxonomy" id="35572"/>
    <lineage>
        <taxon>Eukaryota</taxon>
        <taxon>Metazoa</taxon>
        <taxon>Ecdysozoa</taxon>
        <taxon>Arthropoda</taxon>
        <taxon>Hexapoda</taxon>
        <taxon>Insecta</taxon>
        <taxon>Pterygota</taxon>
        <taxon>Neoptera</taxon>
        <taxon>Endopterygota</taxon>
        <taxon>Diptera</taxon>
        <taxon>Nematocera</taxon>
        <taxon>Sciaroidea</taxon>
        <taxon>Sciaridae</taxon>
        <taxon>Pseudolycoriella</taxon>
    </lineage>
</organism>
<dbReference type="FunFam" id="3.30.2410.10:FF:000012">
    <property type="entry name" value="Ubiquitin-protein ligase E3B"/>
    <property type="match status" value="1"/>
</dbReference>
<evidence type="ECO:0000256" key="1">
    <source>
        <dbReference type="ARBA" id="ARBA00000885"/>
    </source>
</evidence>
<evidence type="ECO:0000313" key="12">
    <source>
        <dbReference type="EMBL" id="KAJ6640751.1"/>
    </source>
</evidence>
<sequence length="1071" mass="122492">MFTGAESHKSSFLEQTKAAREERALEKKRDNAIVVIQSQVRGWLARRNYLNTVLLEFDQLIPETLDISTNTTELKPCIDVYHASSRFLTQFVKAKHLYYNHLERLCRYMIASLESESPKTSCIGVALNKDLSIPWIRHIKLLLYECCEAMQKLKPEIHSESLSLALYLHTLVAFTSSNTWALLKSKTLTSFRPGMTQLCSNIMGVLVQKGFFQALRAVLIKGTCRTHVILKPISLKAIVTLSTRPLISGNFTDNLLSMFVVQILSMPALIYVLEQNASDSLHSLQSHDILQRTLRLLIQDESIKIITNSLQGTQSLALLANIVHLFYLEPMKNAIESGYPSFTTICLRLLQSIPNTVGTKGGAVSQWHEVLGWYSPSPDAPPNENLSLIKKQIYLLWSHRIVKLLLVDKLKQLSIGYEKVEFPNPHHISSNLFKRALELGSAKANQSNKNNKPWRKMVGDDTKQVVAVCSMYHAALNTLSQLKLDILSGLCYNDTLLHDLFLLLASIGPYCGLKVMLELLGNGISNSSPLMIFWLFCDLMTHYVTILDDIEMYEQQTPFELTDYIGLSYFLNNFLFKAIQENIFDSRTATSHPMFQSMHTLLLCLYRRDCRRPFAPSNHWLIQEIRPSHFLNDLEKGKKHTLILLQKMPHIIPHEDRVKLFRRYVQNEKAVLGLTESACASPSSALITIHRDRIVEDGYRQLALLPPHALKGVIRVRFINQQGLDEAGIDQDGVFKEFLEETIKRVFDPSLNLFKTTSDQRLYPSPTSHMQENHLQLFEFVGRMLGKAVYEGIVVDVPFASFFMSQLLGQTQQVFYSCMDELPSLDTELYRSLTFIKHYQSDVAELDLTFSVDEDQMGRIVTHELHPGGRAQPVTNDNKINYIHYMAYFRMHTQIREQTAAFIRGFRSIVIPDWLLLFSTPELQRLISGDTAPLDLKDLRKHTQYYGGFHDSHRVVSWLWDILSRDFTEEERKLFLKFVTSCSKPPLLGFAHLEPPFSIRCVELSDDEDTGDTIGSVIRGFFTIRKKDPLNRLPTSSTCFNLLKLPNYQKKSTLRDKLRYAVSSNTGFELS</sequence>
<comment type="pathway">
    <text evidence="2">Protein modification; protein ubiquitination.</text>
</comment>
<dbReference type="SMART" id="SM00119">
    <property type="entry name" value="HECTc"/>
    <property type="match status" value="1"/>
</dbReference>
<evidence type="ECO:0000259" key="11">
    <source>
        <dbReference type="PROSITE" id="PS50237"/>
    </source>
</evidence>
<dbReference type="AlphaFoldDB" id="A0A9Q0N044"/>
<dbReference type="PROSITE" id="PS50096">
    <property type="entry name" value="IQ"/>
    <property type="match status" value="1"/>
</dbReference>
<comment type="catalytic activity">
    <reaction evidence="1">
        <text>S-ubiquitinyl-[E2 ubiquitin-conjugating enzyme]-L-cysteine + [acceptor protein]-L-lysine = [E2 ubiquitin-conjugating enzyme]-L-cysteine + N(6)-ubiquitinyl-[acceptor protein]-L-lysine.</text>
        <dbReference type="EC" id="2.3.2.26"/>
    </reaction>
</comment>
<protein>
    <recommendedName>
        <fullName evidence="8">Ubiquitin-protein ligase E3B</fullName>
        <ecNumber evidence="3">2.3.2.26</ecNumber>
    </recommendedName>
    <alternativeName>
        <fullName evidence="9">HECT-type ubiquitin transferase E3B</fullName>
    </alternativeName>
</protein>
<keyword evidence="6" id="KW-0770">Synapse</keyword>
<dbReference type="Proteomes" id="UP001151699">
    <property type="component" value="Chromosome B"/>
</dbReference>
<dbReference type="Gene3D" id="3.30.2410.10">
    <property type="entry name" value="Hect, E3 ligase catalytic domain"/>
    <property type="match status" value="1"/>
</dbReference>
<dbReference type="EC" id="2.3.2.26" evidence="3"/>
<evidence type="ECO:0000256" key="10">
    <source>
        <dbReference type="PROSITE-ProRule" id="PRU00104"/>
    </source>
</evidence>
<accession>A0A9Q0N044</accession>
<dbReference type="GO" id="GO:0016874">
    <property type="term" value="F:ligase activity"/>
    <property type="evidence" value="ECO:0007669"/>
    <property type="project" value="UniProtKB-KW"/>
</dbReference>
<dbReference type="PANTHER" id="PTHR45700">
    <property type="entry name" value="UBIQUITIN-PROTEIN LIGASE E3C"/>
    <property type="match status" value="1"/>
</dbReference>
<dbReference type="SMART" id="SM00015">
    <property type="entry name" value="IQ"/>
    <property type="match status" value="1"/>
</dbReference>
<dbReference type="GO" id="GO:0014069">
    <property type="term" value="C:postsynaptic density"/>
    <property type="evidence" value="ECO:0007669"/>
    <property type="project" value="UniProtKB-SubCell"/>
</dbReference>
<dbReference type="PANTHER" id="PTHR45700:SF3">
    <property type="entry name" value="UBIQUITIN-PROTEIN LIGASE E3B"/>
    <property type="match status" value="1"/>
</dbReference>
<evidence type="ECO:0000256" key="7">
    <source>
        <dbReference type="ARBA" id="ARBA00034105"/>
    </source>
</evidence>
<dbReference type="InterPro" id="IPR044611">
    <property type="entry name" value="E3A/B/C-like"/>
</dbReference>
<dbReference type="PROSITE" id="PS50237">
    <property type="entry name" value="HECT"/>
    <property type="match status" value="1"/>
</dbReference>
<evidence type="ECO:0000256" key="5">
    <source>
        <dbReference type="ARBA" id="ARBA00022786"/>
    </source>
</evidence>
<feature type="active site" description="Glycyl thioester intermediate" evidence="10">
    <location>
        <position position="1039"/>
    </location>
</feature>
<dbReference type="FunFam" id="3.30.2160.10:FF:000002">
    <property type="entry name" value="Putative Ubiquitin-protein ligase E3C"/>
    <property type="match status" value="1"/>
</dbReference>
<dbReference type="EMBL" id="WJQU01000002">
    <property type="protein sequence ID" value="KAJ6640751.1"/>
    <property type="molecule type" value="Genomic_DNA"/>
</dbReference>
<dbReference type="InterPro" id="IPR035983">
    <property type="entry name" value="Hect_E3_ubiquitin_ligase"/>
</dbReference>
<dbReference type="OrthoDB" id="8068875at2759"/>
<keyword evidence="13" id="KW-1185">Reference proteome</keyword>
<dbReference type="Pfam" id="PF00632">
    <property type="entry name" value="HECT"/>
    <property type="match status" value="1"/>
</dbReference>
<dbReference type="CDD" id="cd00078">
    <property type="entry name" value="HECTc"/>
    <property type="match status" value="1"/>
</dbReference>
<reference evidence="12" key="1">
    <citation type="submission" date="2022-07" db="EMBL/GenBank/DDBJ databases">
        <authorList>
            <person name="Trinca V."/>
            <person name="Uliana J.V.C."/>
            <person name="Torres T.T."/>
            <person name="Ward R.J."/>
            <person name="Monesi N."/>
        </authorList>
    </citation>
    <scope>NUCLEOTIDE SEQUENCE</scope>
    <source>
        <strain evidence="12">HSMRA1968</strain>
        <tissue evidence="12">Whole embryos</tissue>
    </source>
</reference>